<dbReference type="InterPro" id="IPR042099">
    <property type="entry name" value="ANL_N_sf"/>
</dbReference>
<reference evidence="2 3" key="1">
    <citation type="journal article" date="2020" name="Nature">
        <title>Bacterial chemolithoautotrophy via manganese oxidation.</title>
        <authorList>
            <person name="Yu H."/>
            <person name="Leadbetter J.R."/>
        </authorList>
    </citation>
    <scope>NUCLEOTIDE SEQUENCE [LARGE SCALE GENOMIC DNA]</scope>
    <source>
        <strain evidence="2 3">RBP-1</strain>
    </source>
</reference>
<dbReference type="SUPFAM" id="SSF56801">
    <property type="entry name" value="Acetyl-CoA synthetase-like"/>
    <property type="match status" value="1"/>
</dbReference>
<dbReference type="PANTHER" id="PTHR24096:SF420">
    <property type="entry name" value="LONG-CHAIN-FATTY-ACID--COA LIGASE-RELATED"/>
    <property type="match status" value="1"/>
</dbReference>
<dbReference type="Pfam" id="PF00501">
    <property type="entry name" value="AMP-binding"/>
    <property type="match status" value="1"/>
</dbReference>
<dbReference type="Gene3D" id="3.40.50.12780">
    <property type="entry name" value="N-terminal domain of ligase-like"/>
    <property type="match status" value="1"/>
</dbReference>
<dbReference type="InterPro" id="IPR000873">
    <property type="entry name" value="AMP-dep_synth/lig_dom"/>
</dbReference>
<dbReference type="PANTHER" id="PTHR24096">
    <property type="entry name" value="LONG-CHAIN-FATTY-ACID--COA LIGASE"/>
    <property type="match status" value="1"/>
</dbReference>
<protein>
    <submittedName>
        <fullName evidence="2">Feruloyl-CoA synthase</fullName>
    </submittedName>
</protein>
<dbReference type="EMBL" id="VTOX01000001">
    <property type="protein sequence ID" value="NKE65175.1"/>
    <property type="molecule type" value="Genomic_DNA"/>
</dbReference>
<keyword evidence="3" id="KW-1185">Reference proteome</keyword>
<name>A0A7X6DDJ2_9BURK</name>
<gene>
    <name evidence="2" type="ORF">RAMLITH_05030</name>
</gene>
<evidence type="ECO:0000313" key="2">
    <source>
        <dbReference type="EMBL" id="NKE65175.1"/>
    </source>
</evidence>
<sequence>MNAPRYRPLEFPITRVELREGRAEVRYLEAPVPLQPHAWRLTDRLLHWAEVAPARSFIARRVRLADGSTGDWRHVSYQEALHGARCIAQALLDRGLSPERPVAILSGNDLEHALLSLGCLYAGIPFCAISPAYSLISQDHQKLRHALATLTPGLVFAADGAAYAKAIAGAVDPGVEIVLAGGAVPGRRATPFAALLATVPTAAVDAAMQATGPDTIAKFLFTSGSTRLPKAVINTHRMWCANQQQMLQSMPVLAEVPVLVDWLPWNHTFGGNHNFGLVLYNGGTLYIDDGKPVPPLVGETLRNLREIAPTVYFNVPTGFEAIAQAMKTDAALRRNLLSRVRMFFYAGAALAQPVWDALHEVQEREIGERIVMGTGLGMTESGPFAIFITNPHVKAGYLGVPAAGMQLKLAPVDGKTEVRYRGPNVTPGYWRASEATAAAFDEEGFFRSGDAVLWIDERDPHQGLRFDGRIAEDFKLATGTFVSVGPLRARIIAAGAPHVQDAVITGMNCNEVGALIFPTAAVRQLAGLPADAPLRHALESAPVQARFQQLADQLAASATGSASRIARLHLMHEPPSIDRSEITDKGSINQRAVLEQRAALVEAVHAGNLPFTIQPRGDSA</sequence>
<dbReference type="Pfam" id="PF23562">
    <property type="entry name" value="AMP-binding_C_3"/>
    <property type="match status" value="1"/>
</dbReference>
<dbReference type="AlphaFoldDB" id="A0A7X6DDJ2"/>
<organism evidence="2 3">
    <name type="scientific">Ramlibacter lithotrophicus</name>
    <dbReference type="NCBI Taxonomy" id="2606681"/>
    <lineage>
        <taxon>Bacteria</taxon>
        <taxon>Pseudomonadati</taxon>
        <taxon>Pseudomonadota</taxon>
        <taxon>Betaproteobacteria</taxon>
        <taxon>Burkholderiales</taxon>
        <taxon>Comamonadaceae</taxon>
        <taxon>Ramlibacter</taxon>
    </lineage>
</organism>
<comment type="caution">
    <text evidence="2">The sequence shown here is derived from an EMBL/GenBank/DDBJ whole genome shotgun (WGS) entry which is preliminary data.</text>
</comment>
<dbReference type="Proteomes" id="UP000521868">
    <property type="component" value="Unassembled WGS sequence"/>
</dbReference>
<dbReference type="GO" id="GO:0016405">
    <property type="term" value="F:CoA-ligase activity"/>
    <property type="evidence" value="ECO:0007669"/>
    <property type="project" value="TreeGrafter"/>
</dbReference>
<evidence type="ECO:0000259" key="1">
    <source>
        <dbReference type="Pfam" id="PF00501"/>
    </source>
</evidence>
<evidence type="ECO:0000313" key="3">
    <source>
        <dbReference type="Proteomes" id="UP000521868"/>
    </source>
</evidence>
<accession>A0A7X6DDJ2</accession>
<dbReference type="RefSeq" id="WP_168106196.1">
    <property type="nucleotide sequence ID" value="NZ_VTOX01000001.1"/>
</dbReference>
<feature type="domain" description="AMP-dependent synthetase/ligase" evidence="1">
    <location>
        <begin position="66"/>
        <end position="430"/>
    </location>
</feature>
<proteinExistence type="predicted"/>